<organism evidence="13 14">
    <name type="scientific">Hoylesella timonensis CRIS 5C-B1</name>
    <dbReference type="NCBI Taxonomy" id="679189"/>
    <lineage>
        <taxon>Bacteria</taxon>
        <taxon>Pseudomonadati</taxon>
        <taxon>Bacteroidota</taxon>
        <taxon>Bacteroidia</taxon>
        <taxon>Bacteroidales</taxon>
        <taxon>Prevotellaceae</taxon>
        <taxon>Hoylesella</taxon>
    </lineage>
</organism>
<evidence type="ECO:0000256" key="4">
    <source>
        <dbReference type="ARBA" id="ARBA00022840"/>
    </source>
</evidence>
<dbReference type="EC" id="5.6.2.4" evidence="7"/>
<protein>
    <recommendedName>
        <fullName evidence="7">DNA 3'-5' helicase</fullName>
        <ecNumber evidence="7">5.6.2.4</ecNumber>
    </recommendedName>
    <alternativeName>
        <fullName evidence="8">DNA 3'-5' helicase II</fullName>
    </alternativeName>
</protein>
<dbReference type="InterPro" id="IPR014017">
    <property type="entry name" value="DNA_helicase_UvrD-like_C"/>
</dbReference>
<dbReference type="Pfam" id="PF00929">
    <property type="entry name" value="RNase_T"/>
    <property type="match status" value="1"/>
</dbReference>
<keyword evidence="3 10" id="KW-0347">Helicase</keyword>
<dbReference type="Gene3D" id="3.40.50.300">
    <property type="entry name" value="P-loop containing nucleotide triphosphate hydrolases"/>
    <property type="match status" value="4"/>
</dbReference>
<dbReference type="GO" id="GO:0043138">
    <property type="term" value="F:3'-5' DNA helicase activity"/>
    <property type="evidence" value="ECO:0007669"/>
    <property type="project" value="UniProtKB-EC"/>
</dbReference>
<feature type="domain" description="UvrD-like helicase ATP-binding" evidence="11">
    <location>
        <begin position="13"/>
        <end position="344"/>
    </location>
</feature>
<comment type="catalytic activity">
    <reaction evidence="9">
        <text>ATP + H2O = ADP + phosphate + H(+)</text>
        <dbReference type="Rhea" id="RHEA:13065"/>
        <dbReference type="ChEBI" id="CHEBI:15377"/>
        <dbReference type="ChEBI" id="CHEBI:15378"/>
        <dbReference type="ChEBI" id="CHEBI:30616"/>
        <dbReference type="ChEBI" id="CHEBI:43474"/>
        <dbReference type="ChEBI" id="CHEBI:456216"/>
        <dbReference type="EC" id="5.6.2.4"/>
    </reaction>
</comment>
<dbReference type="Proteomes" id="UP000004001">
    <property type="component" value="Unassembled WGS sequence"/>
</dbReference>
<dbReference type="SMART" id="SM00479">
    <property type="entry name" value="EXOIII"/>
    <property type="match status" value="1"/>
</dbReference>
<dbReference type="Pfam" id="PF00580">
    <property type="entry name" value="UvrD-helicase"/>
    <property type="match status" value="1"/>
</dbReference>
<dbReference type="InterPro" id="IPR036397">
    <property type="entry name" value="RNaseH_sf"/>
</dbReference>
<keyword evidence="5" id="KW-0413">Isomerase</keyword>
<dbReference type="PROSITE" id="PS51217">
    <property type="entry name" value="UVRD_HELICASE_CTER"/>
    <property type="match status" value="1"/>
</dbReference>
<dbReference type="GO" id="GO:0016887">
    <property type="term" value="F:ATP hydrolysis activity"/>
    <property type="evidence" value="ECO:0007669"/>
    <property type="project" value="RHEA"/>
</dbReference>
<dbReference type="PANTHER" id="PTHR11070">
    <property type="entry name" value="UVRD / RECB / PCRA DNA HELICASE FAMILY MEMBER"/>
    <property type="match status" value="1"/>
</dbReference>
<dbReference type="SUPFAM" id="SSF53098">
    <property type="entry name" value="Ribonuclease H-like"/>
    <property type="match status" value="1"/>
</dbReference>
<gene>
    <name evidence="13" type="ORF">HMPREF9019_1136</name>
</gene>
<comment type="catalytic activity">
    <reaction evidence="6">
        <text>Couples ATP hydrolysis with the unwinding of duplex DNA by translocating in the 3'-5' direction.</text>
        <dbReference type="EC" id="5.6.2.4"/>
    </reaction>
</comment>
<evidence type="ECO:0000256" key="8">
    <source>
        <dbReference type="ARBA" id="ARBA00034923"/>
    </source>
</evidence>
<comment type="caution">
    <text evidence="13">The sequence shown here is derived from an EMBL/GenBank/DDBJ whole genome shotgun (WGS) entry which is preliminary data.</text>
</comment>
<proteinExistence type="predicted"/>
<keyword evidence="1 10" id="KW-0547">Nucleotide-binding</keyword>
<evidence type="ECO:0000256" key="2">
    <source>
        <dbReference type="ARBA" id="ARBA00022801"/>
    </source>
</evidence>
<dbReference type="GO" id="GO:0005524">
    <property type="term" value="F:ATP binding"/>
    <property type="evidence" value="ECO:0007669"/>
    <property type="project" value="UniProtKB-UniRule"/>
</dbReference>
<dbReference type="InterPro" id="IPR014016">
    <property type="entry name" value="UvrD-like_ATP-bd"/>
</dbReference>
<evidence type="ECO:0000256" key="10">
    <source>
        <dbReference type="PROSITE-ProRule" id="PRU00560"/>
    </source>
</evidence>
<dbReference type="InterPro" id="IPR027417">
    <property type="entry name" value="P-loop_NTPase"/>
</dbReference>
<evidence type="ECO:0000256" key="3">
    <source>
        <dbReference type="ARBA" id="ARBA00022806"/>
    </source>
</evidence>
<keyword evidence="14" id="KW-1185">Reference proteome</keyword>
<evidence type="ECO:0000256" key="6">
    <source>
        <dbReference type="ARBA" id="ARBA00034617"/>
    </source>
</evidence>
<evidence type="ECO:0000259" key="12">
    <source>
        <dbReference type="PROSITE" id="PS51217"/>
    </source>
</evidence>
<accession>D1VY91</accession>
<feature type="domain" description="UvrD-like helicase C-terminal" evidence="12">
    <location>
        <begin position="349"/>
        <end position="825"/>
    </location>
</feature>
<evidence type="ECO:0000256" key="5">
    <source>
        <dbReference type="ARBA" id="ARBA00023235"/>
    </source>
</evidence>
<dbReference type="InterPro" id="IPR013520">
    <property type="entry name" value="Ribonucl_H"/>
</dbReference>
<evidence type="ECO:0000313" key="14">
    <source>
        <dbReference type="Proteomes" id="UP000004001"/>
    </source>
</evidence>
<evidence type="ECO:0000256" key="1">
    <source>
        <dbReference type="ARBA" id="ARBA00022741"/>
    </source>
</evidence>
<dbReference type="InterPro" id="IPR012337">
    <property type="entry name" value="RNaseH-like_sf"/>
</dbReference>
<reference evidence="13 14" key="1">
    <citation type="submission" date="2009-12" db="EMBL/GenBank/DDBJ databases">
        <title>Genome Sequence of Prevotella timonensis CRIS 5C-B1.</title>
        <authorList>
            <person name="Durkin A.S."/>
            <person name="Madupu R."/>
            <person name="Torralba M."/>
            <person name="Methe B."/>
            <person name="Sutton G."/>
            <person name="Strausberg R.L."/>
            <person name="Nelson K.E."/>
        </authorList>
    </citation>
    <scope>NUCLEOTIDE SEQUENCE [LARGE SCALE GENOMIC DNA]</scope>
    <source>
        <strain evidence="13 14">CRIS 5C-B1</strain>
    </source>
</reference>
<evidence type="ECO:0000256" key="9">
    <source>
        <dbReference type="ARBA" id="ARBA00048988"/>
    </source>
</evidence>
<evidence type="ECO:0000313" key="13">
    <source>
        <dbReference type="EMBL" id="EFA97894.1"/>
    </source>
</evidence>
<evidence type="ECO:0000256" key="7">
    <source>
        <dbReference type="ARBA" id="ARBA00034808"/>
    </source>
</evidence>
<evidence type="ECO:0000259" key="11">
    <source>
        <dbReference type="PROSITE" id="PS51198"/>
    </source>
</evidence>
<keyword evidence="2 10" id="KW-0378">Hydrolase</keyword>
<dbReference type="GO" id="GO:0000725">
    <property type="term" value="P:recombinational repair"/>
    <property type="evidence" value="ECO:0007669"/>
    <property type="project" value="TreeGrafter"/>
</dbReference>
<dbReference type="AlphaFoldDB" id="D1VY91"/>
<name>D1VY91_9BACT</name>
<dbReference type="Gene3D" id="3.30.420.10">
    <property type="entry name" value="Ribonuclease H-like superfamily/Ribonuclease H"/>
    <property type="match status" value="1"/>
</dbReference>
<dbReference type="GO" id="GO:0003677">
    <property type="term" value="F:DNA binding"/>
    <property type="evidence" value="ECO:0007669"/>
    <property type="project" value="InterPro"/>
</dbReference>
<dbReference type="SUPFAM" id="SSF52540">
    <property type="entry name" value="P-loop containing nucleoside triphosphate hydrolases"/>
    <property type="match status" value="1"/>
</dbReference>
<sequence>MKTMQNDNLPNSLTPDQYQTEVIQASGGYHLVLAAPGCGKTQILTERIRRAHEQGISFDEMLCLTFTNRAARGMRERIETHINDEEIAELYVGNVHRFCSKFLFDNSLVPAESSVIDDDDAFSILARYRDEDEYAVQHNFRLKKEYIEVLHFAGFIHQLTHHHPKLLRLHPECVTSLDVAALRTLCRVQRMELTADTLQEVFKNANTYESLIHSDAYDIGSQHDIEALLRKMQQAKYYIQYKRENKLLDFEDLLMLTYDALNADDQLELKRYRWIQVDEVQDLNPLQLALIDSFTSKDFHTVMYLGDEQQAIFSFMGAKMSTLDALKQRCEGHLHRLFVNHRSPGYLLQVFNTFAEKMLDIDPALLPTTDFDPPRLGDELQLMLSEQVESEYADVADKVQRLQVQYSQETTAVIVSSNADAELMSEALAQKNLPHFKVSGEDVFASSEVKLLLAHLNILCNEHQFIGWSRLLKGLQVFESNAAARRFVRGLFDNAMLPSDLLMFPNSSYVQAFVECYEHEDIVVFDTETTGLNVFEDDIVQIAAVRMRQGCVVPGSEFVVFMRTNREIPRKLGNIDNPLIEEIQHHQLYSPSEGLKMFLEYVGNSRLLGHNADYDYHILNFNLQRYLPDIQLEERCNMYFDSLKLIRLLEPNLKEYKLKYLLSVLHLEGQNSHLADADVHATCSVVRHCYEKAKLHINSQREWIQHPRFQQRAAVFRKRYLEIYTHAHQLLYQRQHSEHLPVLASEIAYLYRTLCEQGLLQTIEKLPHVIKYLSADMIDEDAYPSLIEQLSVYINEINTLKEADLCHGTSLDERIFVTTVHKAKGLEFDQVVLFDAVDGRYPNYFNRDNVRLVAEDKRKFYVAMTRAKQRLYVSWSRNRADYHNQLQPRYLTPFMKPLLHFFENI</sequence>
<dbReference type="InterPro" id="IPR000212">
    <property type="entry name" value="DNA_helicase_UvrD/REP"/>
</dbReference>
<feature type="binding site" evidence="10">
    <location>
        <begin position="34"/>
        <end position="41"/>
    </location>
    <ligand>
        <name>ATP</name>
        <dbReference type="ChEBI" id="CHEBI:30616"/>
    </ligand>
</feature>
<dbReference type="PANTHER" id="PTHR11070:SF2">
    <property type="entry name" value="ATP-DEPENDENT DNA HELICASE SRS2"/>
    <property type="match status" value="1"/>
</dbReference>
<dbReference type="GO" id="GO:0004527">
    <property type="term" value="F:exonuclease activity"/>
    <property type="evidence" value="ECO:0007669"/>
    <property type="project" value="UniProtKB-ARBA"/>
</dbReference>
<dbReference type="Pfam" id="PF13361">
    <property type="entry name" value="UvrD_C"/>
    <property type="match status" value="1"/>
</dbReference>
<dbReference type="eggNOG" id="COG0210">
    <property type="taxonomic scope" value="Bacteria"/>
</dbReference>
<keyword evidence="4 10" id="KW-0067">ATP-binding</keyword>
<dbReference type="PROSITE" id="PS51198">
    <property type="entry name" value="UVRD_HELICASE_ATP_BIND"/>
    <property type="match status" value="1"/>
</dbReference>
<dbReference type="CDD" id="cd06127">
    <property type="entry name" value="DEDDh"/>
    <property type="match status" value="1"/>
</dbReference>
<dbReference type="EMBL" id="ADEF01000019">
    <property type="protein sequence ID" value="EFA97894.1"/>
    <property type="molecule type" value="Genomic_DNA"/>
</dbReference>